<dbReference type="PANTHER" id="PTHR11086:SF18">
    <property type="entry name" value="DEOXYCYTIDYLATE DEAMINASE"/>
    <property type="match status" value="1"/>
</dbReference>
<gene>
    <name evidence="3" type="ORF">COT80_01335</name>
</gene>
<organism evidence="3 4">
    <name type="scientific">Candidatus Buchananbacteria bacterium CG10_big_fil_rev_8_21_14_0_10_33_19</name>
    <dbReference type="NCBI Taxonomy" id="1974525"/>
    <lineage>
        <taxon>Bacteria</taxon>
        <taxon>Candidatus Buchananiibacteriota</taxon>
    </lineage>
</organism>
<dbReference type="InterPro" id="IPR002125">
    <property type="entry name" value="CMP_dCMP_dom"/>
</dbReference>
<dbReference type="InterPro" id="IPR015517">
    <property type="entry name" value="dCMP_deaminase-rel"/>
</dbReference>
<evidence type="ECO:0000313" key="4">
    <source>
        <dbReference type="Proteomes" id="UP000229056"/>
    </source>
</evidence>
<dbReference type="Pfam" id="PF00383">
    <property type="entry name" value="dCMP_cyt_deam_1"/>
    <property type="match status" value="1"/>
</dbReference>
<feature type="domain" description="CMP/dCMP-type deaminase" evidence="2">
    <location>
        <begin position="1"/>
        <end position="101"/>
    </location>
</feature>
<dbReference type="GO" id="GO:0005737">
    <property type="term" value="C:cytoplasm"/>
    <property type="evidence" value="ECO:0007669"/>
    <property type="project" value="TreeGrafter"/>
</dbReference>
<dbReference type="PROSITE" id="PS51747">
    <property type="entry name" value="CYT_DCMP_DEAMINASES_2"/>
    <property type="match status" value="1"/>
</dbReference>
<dbReference type="InterPro" id="IPR016193">
    <property type="entry name" value="Cytidine_deaminase-like"/>
</dbReference>
<keyword evidence="1" id="KW-0378">Hydrolase</keyword>
<comment type="caution">
    <text evidence="3">The sequence shown here is derived from an EMBL/GenBank/DDBJ whole genome shotgun (WGS) entry which is preliminary data.</text>
</comment>
<accession>A0A2H0W4A9</accession>
<name>A0A2H0W4A9_9BACT</name>
<dbReference type="Proteomes" id="UP000229056">
    <property type="component" value="Unassembled WGS sequence"/>
</dbReference>
<protein>
    <submittedName>
        <fullName evidence="3">CMP deaminase</fullName>
    </submittedName>
</protein>
<reference evidence="4" key="1">
    <citation type="submission" date="2017-09" db="EMBL/GenBank/DDBJ databases">
        <title>Depth-based differentiation of microbial function through sediment-hosted aquifers and enrichment of novel symbionts in the deep terrestrial subsurface.</title>
        <authorList>
            <person name="Probst A.J."/>
            <person name="Ladd B."/>
            <person name="Jarett J.K."/>
            <person name="Geller-Mcgrath D.E."/>
            <person name="Sieber C.M.K."/>
            <person name="Emerson J.B."/>
            <person name="Anantharaman K."/>
            <person name="Thomas B.C."/>
            <person name="Malmstrom R."/>
            <person name="Stieglmeier M."/>
            <person name="Klingl A."/>
            <person name="Woyke T."/>
            <person name="Ryan C.M."/>
            <person name="Banfield J.F."/>
        </authorList>
    </citation>
    <scope>NUCLEOTIDE SEQUENCE [LARGE SCALE GENOMIC DNA]</scope>
</reference>
<evidence type="ECO:0000259" key="2">
    <source>
        <dbReference type="PROSITE" id="PS51747"/>
    </source>
</evidence>
<dbReference type="Gene3D" id="3.40.140.10">
    <property type="entry name" value="Cytidine Deaminase, domain 2"/>
    <property type="match status" value="1"/>
</dbReference>
<dbReference type="PANTHER" id="PTHR11086">
    <property type="entry name" value="DEOXYCYTIDYLATE DEAMINASE-RELATED"/>
    <property type="match status" value="1"/>
</dbReference>
<dbReference type="AlphaFoldDB" id="A0A2H0W4A9"/>
<evidence type="ECO:0000313" key="3">
    <source>
        <dbReference type="EMBL" id="PIS06198.1"/>
    </source>
</evidence>
<sequence>MGAVIIGPDKEVRSTGYNSFPRNINDNNPDRQIRPEKYFWFEHAERNSIYNVTRFGASLKDCTMYTNGIPCMDCARGIVQSGIIEVVVDKSWDNQNKYIWLEQANKTKQLFKEVGVKLRFWKGELISIKKFNRGEFIN</sequence>
<dbReference type="SUPFAM" id="SSF53927">
    <property type="entry name" value="Cytidine deaminase-like"/>
    <property type="match status" value="1"/>
</dbReference>
<proteinExistence type="predicted"/>
<dbReference type="EMBL" id="PEZY01000005">
    <property type="protein sequence ID" value="PIS06198.1"/>
    <property type="molecule type" value="Genomic_DNA"/>
</dbReference>
<dbReference type="GO" id="GO:0004132">
    <property type="term" value="F:dCMP deaminase activity"/>
    <property type="evidence" value="ECO:0007669"/>
    <property type="project" value="TreeGrafter"/>
</dbReference>
<evidence type="ECO:0000256" key="1">
    <source>
        <dbReference type="ARBA" id="ARBA00022801"/>
    </source>
</evidence>